<dbReference type="RefSeq" id="WP_076350192.1">
    <property type="nucleotide sequence ID" value="NZ_CP019082.1"/>
</dbReference>
<accession>A0A1U7CYD7</accession>
<dbReference type="Proteomes" id="UP000186309">
    <property type="component" value="Chromosome"/>
</dbReference>
<feature type="transmembrane region" description="Helical" evidence="1">
    <location>
        <begin position="193"/>
        <end position="214"/>
    </location>
</feature>
<evidence type="ECO:0000256" key="1">
    <source>
        <dbReference type="SAM" id="Phobius"/>
    </source>
</evidence>
<evidence type="ECO:0000313" key="2">
    <source>
        <dbReference type="EMBL" id="APW63889.1"/>
    </source>
</evidence>
<gene>
    <name evidence="2" type="ORF">BSF38_05476</name>
</gene>
<feature type="transmembrane region" description="Helical" evidence="1">
    <location>
        <begin position="221"/>
        <end position="241"/>
    </location>
</feature>
<dbReference type="STRING" id="1387353.BSF38_05476"/>
<name>A0A1U7CYD7_9BACT</name>
<feature type="transmembrane region" description="Helical" evidence="1">
    <location>
        <begin position="127"/>
        <end position="148"/>
    </location>
</feature>
<feature type="transmembrane region" description="Helical" evidence="1">
    <location>
        <begin position="92"/>
        <end position="115"/>
    </location>
</feature>
<feature type="transmembrane region" description="Helical" evidence="1">
    <location>
        <begin position="53"/>
        <end position="71"/>
    </location>
</feature>
<protein>
    <submittedName>
        <fullName evidence="2">Uncharacterized protein</fullName>
    </submittedName>
</protein>
<keyword evidence="1" id="KW-0812">Transmembrane</keyword>
<dbReference type="AlphaFoldDB" id="A0A1U7CYD7"/>
<keyword evidence="1" id="KW-1133">Transmembrane helix</keyword>
<evidence type="ECO:0000313" key="3">
    <source>
        <dbReference type="Proteomes" id="UP000186309"/>
    </source>
</evidence>
<keyword evidence="3" id="KW-1185">Reference proteome</keyword>
<feature type="transmembrane region" description="Helical" evidence="1">
    <location>
        <begin position="160"/>
        <end position="181"/>
    </location>
</feature>
<feature type="transmembrane region" description="Helical" evidence="1">
    <location>
        <begin position="12"/>
        <end position="33"/>
    </location>
</feature>
<dbReference type="OrthoDB" id="269491at2"/>
<proteinExistence type="predicted"/>
<sequence>MPLRLNKEKWGWLTGPLFWVELFAIGNIGFLAVDVAVAHAINAFAHKAEYVPVAFSLAAAPLLALAMLIGGPLPAPRGLWPSKTPRWRARTAWTIGVLVGCGSILVGLAGLFFHLDSVFFEEQTLRNLVYTAPFAAPLAYTGLGFLVLLSRMVDARGPEWAGWVVVLAAGGWAGNFVLSLADHAQNGFFYPTEWIGVVSSALAFGFLTAVVVVPGNRPLRFTALGVMVVQLAVGLLGFYLHVRGNLAKPTASVWESFLYGAPAFAPLLFDDLALLGLLGLWAQATSRSDAS</sequence>
<dbReference type="KEGG" id="pbor:BSF38_05476"/>
<keyword evidence="1" id="KW-0472">Membrane</keyword>
<dbReference type="EMBL" id="CP019082">
    <property type="protein sequence ID" value="APW63889.1"/>
    <property type="molecule type" value="Genomic_DNA"/>
</dbReference>
<organism evidence="2 3">
    <name type="scientific">Paludisphaera borealis</name>
    <dbReference type="NCBI Taxonomy" id="1387353"/>
    <lineage>
        <taxon>Bacteria</taxon>
        <taxon>Pseudomonadati</taxon>
        <taxon>Planctomycetota</taxon>
        <taxon>Planctomycetia</taxon>
        <taxon>Isosphaerales</taxon>
        <taxon>Isosphaeraceae</taxon>
        <taxon>Paludisphaera</taxon>
    </lineage>
</organism>
<reference evidence="3" key="1">
    <citation type="submission" date="2016-12" db="EMBL/GenBank/DDBJ databases">
        <title>Comparative genomics of four Isosphaeraceae planctomycetes: a common pool of plasmids and glycoside hydrolase genes.</title>
        <authorList>
            <person name="Ivanova A."/>
        </authorList>
    </citation>
    <scope>NUCLEOTIDE SEQUENCE [LARGE SCALE GENOMIC DNA]</scope>
    <source>
        <strain evidence="3">PX4</strain>
    </source>
</reference>